<evidence type="ECO:0000256" key="4">
    <source>
        <dbReference type="ARBA" id="ARBA00022847"/>
    </source>
</evidence>
<dbReference type="GO" id="GO:0016020">
    <property type="term" value="C:membrane"/>
    <property type="evidence" value="ECO:0007669"/>
    <property type="project" value="UniProtKB-SubCell"/>
</dbReference>
<feature type="transmembrane region" description="Helical" evidence="8">
    <location>
        <begin position="171"/>
        <end position="192"/>
    </location>
</feature>
<dbReference type="InterPro" id="IPR036458">
    <property type="entry name" value="Na:dicarbo_symporter_sf"/>
</dbReference>
<dbReference type="OrthoDB" id="9768885at2"/>
<evidence type="ECO:0000256" key="6">
    <source>
        <dbReference type="ARBA" id="ARBA00023136"/>
    </source>
</evidence>
<feature type="transmembrane region" description="Helical" evidence="8">
    <location>
        <begin position="309"/>
        <end position="331"/>
    </location>
</feature>
<keyword evidence="3 8" id="KW-0812">Transmembrane</keyword>
<comment type="caution">
    <text evidence="9">The sequence shown here is derived from an EMBL/GenBank/DDBJ whole genome shotgun (WGS) entry which is preliminary data.</text>
</comment>
<evidence type="ECO:0000256" key="5">
    <source>
        <dbReference type="ARBA" id="ARBA00022989"/>
    </source>
</evidence>
<feature type="transmembrane region" description="Helical" evidence="8">
    <location>
        <begin position="270"/>
        <end position="297"/>
    </location>
</feature>
<dbReference type="AlphaFoldDB" id="A0A5C6EZA7"/>
<comment type="subcellular location">
    <subcellularLocation>
        <location evidence="1">Membrane</location>
        <topology evidence="1">Multi-pass membrane protein</topology>
    </subcellularLocation>
</comment>
<reference evidence="9 10" key="1">
    <citation type="submission" date="2019-02" db="EMBL/GenBank/DDBJ databases">
        <title>Deep-cultivation of Planctomycetes and their phenomic and genomic characterization uncovers novel biology.</title>
        <authorList>
            <person name="Wiegand S."/>
            <person name="Jogler M."/>
            <person name="Boedeker C."/>
            <person name="Pinto D."/>
            <person name="Vollmers J."/>
            <person name="Rivas-Marin E."/>
            <person name="Kohn T."/>
            <person name="Peeters S.H."/>
            <person name="Heuer A."/>
            <person name="Rast P."/>
            <person name="Oberbeckmann S."/>
            <person name="Bunk B."/>
            <person name="Jeske O."/>
            <person name="Meyerdierks A."/>
            <person name="Storesund J.E."/>
            <person name="Kallscheuer N."/>
            <person name="Luecker S."/>
            <person name="Lage O.M."/>
            <person name="Pohl T."/>
            <person name="Merkel B.J."/>
            <person name="Hornburger P."/>
            <person name="Mueller R.-W."/>
            <person name="Bruemmer F."/>
            <person name="Labrenz M."/>
            <person name="Spormann A.M."/>
            <person name="Op Den Camp H."/>
            <person name="Overmann J."/>
            <person name="Amann R."/>
            <person name="Jetten M.S.M."/>
            <person name="Mascher T."/>
            <person name="Medema M.H."/>
            <person name="Devos D.P."/>
            <person name="Kaster A.-K."/>
            <person name="Ovreas L."/>
            <person name="Rohde M."/>
            <person name="Galperin M.Y."/>
            <person name="Jogler C."/>
        </authorList>
    </citation>
    <scope>NUCLEOTIDE SEQUENCE [LARGE SCALE GENOMIC DNA]</scope>
    <source>
        <strain evidence="9 10">Poly51</strain>
    </source>
</reference>
<proteinExistence type="predicted"/>
<evidence type="ECO:0000256" key="3">
    <source>
        <dbReference type="ARBA" id="ARBA00022692"/>
    </source>
</evidence>
<keyword evidence="4" id="KW-0769">Symport</keyword>
<dbReference type="EMBL" id="SJPW01000004">
    <property type="protein sequence ID" value="TWU54402.1"/>
    <property type="molecule type" value="Genomic_DNA"/>
</dbReference>
<evidence type="ECO:0000256" key="8">
    <source>
        <dbReference type="SAM" id="Phobius"/>
    </source>
</evidence>
<accession>A0A5C6EZA7</accession>
<dbReference type="Gene3D" id="1.10.3860.10">
    <property type="entry name" value="Sodium:dicarboxylate symporter"/>
    <property type="match status" value="1"/>
</dbReference>
<dbReference type="GO" id="GO:1902475">
    <property type="term" value="P:L-alpha-amino acid transmembrane transport"/>
    <property type="evidence" value="ECO:0007669"/>
    <property type="project" value="UniProtKB-ARBA"/>
</dbReference>
<evidence type="ECO:0000256" key="2">
    <source>
        <dbReference type="ARBA" id="ARBA00022448"/>
    </source>
</evidence>
<sequence length="504" mass="53020">MARERRRGSTKVLPMTRLALHWQILIGMVAGTIIGVALNLAASTSSVSVSDNLPVGIQSALIDDSSDHSFIKYIRTDGVTVERAVDPLAKDEQTFRTVEELGKVDPVAAELYYSHGQSMAKQCGGWFKKIGGLFLRMLQMVAVPLIVTSLLTGILGLGGADDVGRMFRRTILYYVATSMIAITTGLVVVNIVRPGLNGNAAPAKPHATGEAASLGEILFQQVEAMIPSNPIAALVEPNFLSIIAFTIAIGLFTLAVGGETSQRIADAAKAGFEVMMAMTTAIIKLAPVGVFFLISYVTATQGPSVFKALGWYVLAVTIALAIHACITLPLIVKFVAKRSPIEFAKAMSPALLTAFSSASSNGTLPLTMSSVEKRAGISNKTGSFVLPLGATINMDGTALYEAIAVLFIAQLHFGQNLPLTQQIIVAITALLASVGAAGIPHAGLVMMVIILQAVGLPIEMQGIILAVDRVLDMARTSVNVWSDACGCAVVEQLENSSAVLETAA</sequence>
<dbReference type="InterPro" id="IPR018107">
    <property type="entry name" value="Na-dicarboxylate_symporter_CS"/>
</dbReference>
<protein>
    <submittedName>
        <fullName evidence="9">Proton glutamate symport protein</fullName>
    </submittedName>
</protein>
<feature type="transmembrane region" description="Helical" evidence="8">
    <location>
        <begin position="419"/>
        <end position="439"/>
    </location>
</feature>
<evidence type="ECO:0000313" key="10">
    <source>
        <dbReference type="Proteomes" id="UP000318288"/>
    </source>
</evidence>
<name>A0A5C6EZA7_9BACT</name>
<organism evidence="9 10">
    <name type="scientific">Rubripirellula tenax</name>
    <dbReference type="NCBI Taxonomy" id="2528015"/>
    <lineage>
        <taxon>Bacteria</taxon>
        <taxon>Pseudomonadati</taxon>
        <taxon>Planctomycetota</taxon>
        <taxon>Planctomycetia</taxon>
        <taxon>Pirellulales</taxon>
        <taxon>Pirellulaceae</taxon>
        <taxon>Rubripirellula</taxon>
    </lineage>
</organism>
<dbReference type="Proteomes" id="UP000318288">
    <property type="component" value="Unassembled WGS sequence"/>
</dbReference>
<keyword evidence="5 8" id="KW-1133">Transmembrane helix</keyword>
<dbReference type="PANTHER" id="PTHR11958">
    <property type="entry name" value="SODIUM/DICARBOXYLATE SYMPORTER-RELATED"/>
    <property type="match status" value="1"/>
</dbReference>
<keyword evidence="2" id="KW-0813">Transport</keyword>
<dbReference type="InterPro" id="IPR050746">
    <property type="entry name" value="DAACS"/>
</dbReference>
<evidence type="ECO:0000256" key="1">
    <source>
        <dbReference type="ARBA" id="ARBA00004141"/>
    </source>
</evidence>
<feature type="transmembrane region" description="Helical" evidence="8">
    <location>
        <begin position="137"/>
        <end position="159"/>
    </location>
</feature>
<feature type="transmembrane region" description="Helical" evidence="8">
    <location>
        <begin position="384"/>
        <end position="407"/>
    </location>
</feature>
<dbReference type="InterPro" id="IPR001991">
    <property type="entry name" value="Na-dicarboxylate_symporter"/>
</dbReference>
<dbReference type="GO" id="GO:0015293">
    <property type="term" value="F:symporter activity"/>
    <property type="evidence" value="ECO:0007669"/>
    <property type="project" value="UniProtKB-KW"/>
</dbReference>
<dbReference type="Pfam" id="PF00375">
    <property type="entry name" value="SDF"/>
    <property type="match status" value="1"/>
</dbReference>
<dbReference type="PANTHER" id="PTHR11958:SF63">
    <property type="entry name" value="AMINO ACID TRANSPORTER"/>
    <property type="match status" value="1"/>
</dbReference>
<gene>
    <name evidence="9" type="primary">gltP</name>
    <name evidence="9" type="ORF">Poly51_31210</name>
</gene>
<feature type="transmembrane region" description="Helical" evidence="8">
    <location>
        <begin position="20"/>
        <end position="42"/>
    </location>
</feature>
<dbReference type="SUPFAM" id="SSF118215">
    <property type="entry name" value="Proton glutamate symport protein"/>
    <property type="match status" value="1"/>
</dbReference>
<dbReference type="PRINTS" id="PR00173">
    <property type="entry name" value="EDTRNSPORT"/>
</dbReference>
<keyword evidence="7" id="KW-0325">Glycoprotein</keyword>
<keyword evidence="10" id="KW-1185">Reference proteome</keyword>
<keyword evidence="6 8" id="KW-0472">Membrane</keyword>
<feature type="transmembrane region" description="Helical" evidence="8">
    <location>
        <begin position="239"/>
        <end position="258"/>
    </location>
</feature>
<dbReference type="PROSITE" id="PS00714">
    <property type="entry name" value="NA_DICARBOXYL_SYMP_2"/>
    <property type="match status" value="1"/>
</dbReference>
<evidence type="ECO:0000256" key="7">
    <source>
        <dbReference type="ARBA" id="ARBA00023180"/>
    </source>
</evidence>
<evidence type="ECO:0000313" key="9">
    <source>
        <dbReference type="EMBL" id="TWU54402.1"/>
    </source>
</evidence>